<keyword evidence="2" id="KW-0812">Transmembrane</keyword>
<evidence type="ECO:0000256" key="1">
    <source>
        <dbReference type="ARBA" id="ARBA00004141"/>
    </source>
</evidence>
<dbReference type="Proteomes" id="UP000633619">
    <property type="component" value="Unassembled WGS sequence"/>
</dbReference>
<dbReference type="EMBL" id="JAECVW010000001">
    <property type="protein sequence ID" value="MBH8594093.1"/>
    <property type="molecule type" value="Genomic_DNA"/>
</dbReference>
<organism evidence="6 7">
    <name type="scientific">Thermoactinomyces intermedius</name>
    <dbReference type="NCBI Taxonomy" id="2024"/>
    <lineage>
        <taxon>Bacteria</taxon>
        <taxon>Bacillati</taxon>
        <taxon>Bacillota</taxon>
        <taxon>Bacilli</taxon>
        <taxon>Bacillales</taxon>
        <taxon>Thermoactinomycetaceae</taxon>
        <taxon>Thermoactinomyces</taxon>
    </lineage>
</organism>
<dbReference type="GO" id="GO:0016020">
    <property type="term" value="C:membrane"/>
    <property type="evidence" value="ECO:0007669"/>
    <property type="project" value="UniProtKB-SubCell"/>
</dbReference>
<proteinExistence type="inferred from homology"/>
<dbReference type="RefSeq" id="WP_181729151.1">
    <property type="nucleotide sequence ID" value="NZ_JACEIR010000001.1"/>
</dbReference>
<reference evidence="6 7" key="1">
    <citation type="submission" date="2020-12" db="EMBL/GenBank/DDBJ databases">
        <title>WGS of Thermoactinomyces spp.</title>
        <authorList>
            <person name="Cheng K."/>
        </authorList>
    </citation>
    <scope>NUCLEOTIDE SEQUENCE [LARGE SCALE GENOMIC DNA]</scope>
    <source>
        <strain evidence="7">CICC 10671\DSM 43846</strain>
    </source>
</reference>
<evidence type="ECO:0000256" key="4">
    <source>
        <dbReference type="ARBA" id="ARBA00023136"/>
    </source>
</evidence>
<gene>
    <name evidence="6" type="ORF">I8U20_01965</name>
</gene>
<dbReference type="AlphaFoldDB" id="A0A8I1ADJ8"/>
<protein>
    <submittedName>
        <fullName evidence="6">Phage holin family protein</fullName>
    </submittedName>
</protein>
<sequence>MSREVVNMETFFKAVVSVSGGVLVYIFGTWHELFGVFIALWFFDVITGLVAAGKNGKISSVRGLIGIAKKVLIFSLIATSHIADMVLDTGDVIRNSTLMWFVVNEMISIIENAMRAGVPVPPKLKEAIDLLKEKKRG</sequence>
<evidence type="ECO:0000313" key="6">
    <source>
        <dbReference type="EMBL" id="MBH8594093.1"/>
    </source>
</evidence>
<comment type="caution">
    <text evidence="6">The sequence shown here is derived from an EMBL/GenBank/DDBJ whole genome shotgun (WGS) entry which is preliminary data.</text>
</comment>
<comment type="similarity">
    <text evidence="5">Belongs to the bacteriophage holin family. Cp-1 holin subfamily.</text>
</comment>
<name>A0A8I1ADJ8_THEIN</name>
<keyword evidence="7" id="KW-1185">Reference proteome</keyword>
<dbReference type="NCBIfam" id="TIGR01593">
    <property type="entry name" value="holin_tox_secr"/>
    <property type="match status" value="1"/>
</dbReference>
<accession>A0A8I1ADJ8</accession>
<dbReference type="InterPro" id="IPR006480">
    <property type="entry name" value="Phage_holin_4_1"/>
</dbReference>
<keyword evidence="3" id="KW-1133">Transmembrane helix</keyword>
<evidence type="ECO:0000256" key="3">
    <source>
        <dbReference type="ARBA" id="ARBA00022989"/>
    </source>
</evidence>
<evidence type="ECO:0000256" key="2">
    <source>
        <dbReference type="ARBA" id="ARBA00022692"/>
    </source>
</evidence>
<comment type="subcellular location">
    <subcellularLocation>
        <location evidence="1">Membrane</location>
        <topology evidence="1">Multi-pass membrane protein</topology>
    </subcellularLocation>
</comment>
<evidence type="ECO:0000313" key="7">
    <source>
        <dbReference type="Proteomes" id="UP000633619"/>
    </source>
</evidence>
<evidence type="ECO:0000256" key="5">
    <source>
        <dbReference type="ARBA" id="ARBA00023600"/>
    </source>
</evidence>
<dbReference type="Pfam" id="PF05105">
    <property type="entry name" value="Phage_holin_4_1"/>
    <property type="match status" value="1"/>
</dbReference>
<keyword evidence="4" id="KW-0472">Membrane</keyword>